<evidence type="ECO:0000256" key="7">
    <source>
        <dbReference type="ARBA" id="ARBA00047937"/>
    </source>
</evidence>
<proteinExistence type="inferred from homology"/>
<keyword evidence="8" id="KW-0963">Cytoplasm</keyword>
<keyword evidence="3 8" id="KW-0547">Nucleotide-binding</keyword>
<keyword evidence="4 8" id="KW-0067">ATP-binding</keyword>
<dbReference type="Pfam" id="PF02092">
    <property type="entry name" value="tRNA_synt_2f"/>
    <property type="match status" value="1"/>
</dbReference>
<dbReference type="GO" id="GO:0005524">
    <property type="term" value="F:ATP binding"/>
    <property type="evidence" value="ECO:0007669"/>
    <property type="project" value="UniProtKB-UniRule"/>
</dbReference>
<evidence type="ECO:0000256" key="6">
    <source>
        <dbReference type="ARBA" id="ARBA00023146"/>
    </source>
</evidence>
<comment type="subunit">
    <text evidence="8">Tetramer of two alpha and two beta subunits.</text>
</comment>
<evidence type="ECO:0000256" key="8">
    <source>
        <dbReference type="HAMAP-Rule" id="MF_00255"/>
    </source>
</evidence>
<name>A0A427THQ8_9BACI</name>
<evidence type="ECO:0000256" key="3">
    <source>
        <dbReference type="ARBA" id="ARBA00022741"/>
    </source>
</evidence>
<dbReference type="RefSeq" id="WP_125481987.1">
    <property type="nucleotide sequence ID" value="NZ_RSFW01000030.1"/>
</dbReference>
<comment type="caution">
    <text evidence="9">The sequence shown here is derived from an EMBL/GenBank/DDBJ whole genome shotgun (WGS) entry which is preliminary data.</text>
</comment>
<dbReference type="GO" id="GO:0004820">
    <property type="term" value="F:glycine-tRNA ligase activity"/>
    <property type="evidence" value="ECO:0007669"/>
    <property type="project" value="UniProtKB-UniRule"/>
</dbReference>
<keyword evidence="2 8" id="KW-0436">Ligase</keyword>
<dbReference type="STRING" id="285983.UB32_07110"/>
<organism evidence="9 10">
    <name type="scientific">Mesobacillus subterraneus</name>
    <dbReference type="NCBI Taxonomy" id="285983"/>
    <lineage>
        <taxon>Bacteria</taxon>
        <taxon>Bacillati</taxon>
        <taxon>Bacillota</taxon>
        <taxon>Bacilli</taxon>
        <taxon>Bacillales</taxon>
        <taxon>Bacillaceae</taxon>
        <taxon>Mesobacillus</taxon>
    </lineage>
</organism>
<dbReference type="InterPro" id="IPR015944">
    <property type="entry name" value="Gly-tRNA-synth_bsu"/>
</dbReference>
<gene>
    <name evidence="8" type="primary">glyS</name>
    <name evidence="9" type="ORF">EJA10_20940</name>
</gene>
<accession>A0A427THQ8</accession>
<comment type="similarity">
    <text evidence="1 8">Belongs to the class-II aminoacyl-tRNA synthetase family.</text>
</comment>
<protein>
    <recommendedName>
        <fullName evidence="8">Glycine--tRNA ligase beta subunit</fullName>
        <ecNumber evidence="8">6.1.1.14</ecNumber>
    </recommendedName>
    <alternativeName>
        <fullName evidence="8">Glycyl-tRNA synthetase beta subunit</fullName>
        <shortName evidence="8">GlyRS</shortName>
    </alternativeName>
</protein>
<evidence type="ECO:0000256" key="2">
    <source>
        <dbReference type="ARBA" id="ARBA00022598"/>
    </source>
</evidence>
<dbReference type="PANTHER" id="PTHR30075:SF2">
    <property type="entry name" value="GLYCINE--TRNA LIGASE, CHLOROPLASTIC_MITOCHONDRIAL 2"/>
    <property type="match status" value="1"/>
</dbReference>
<dbReference type="EMBL" id="RSFW01000030">
    <property type="protein sequence ID" value="RSD22748.1"/>
    <property type="molecule type" value="Genomic_DNA"/>
</dbReference>
<reference evidence="10" key="1">
    <citation type="submission" date="2018-12" db="EMBL/GenBank/DDBJ databases">
        <title>Bacillus chawlae sp. nov., Bacillus glennii sp. nov., and Bacillus saganii sp. nov. Isolated from the Vehicle Assembly Building at Kennedy Space Center where the Viking Spacecraft were Assembled.</title>
        <authorList>
            <person name="Seuylemezian A."/>
            <person name="Vaishampayan P."/>
        </authorList>
    </citation>
    <scope>NUCLEOTIDE SEQUENCE [LARGE SCALE GENOMIC DNA]</scope>
    <source>
        <strain evidence="10">DSM 13966</strain>
    </source>
</reference>
<evidence type="ECO:0000256" key="5">
    <source>
        <dbReference type="ARBA" id="ARBA00022917"/>
    </source>
</evidence>
<dbReference type="GO" id="GO:0006426">
    <property type="term" value="P:glycyl-tRNA aminoacylation"/>
    <property type="evidence" value="ECO:0007669"/>
    <property type="project" value="UniProtKB-UniRule"/>
</dbReference>
<dbReference type="NCBIfam" id="TIGR00211">
    <property type="entry name" value="glyS"/>
    <property type="match status" value="1"/>
</dbReference>
<keyword evidence="5 8" id="KW-0648">Protein biosynthesis</keyword>
<comment type="catalytic activity">
    <reaction evidence="7 8">
        <text>tRNA(Gly) + glycine + ATP = glycyl-tRNA(Gly) + AMP + diphosphate</text>
        <dbReference type="Rhea" id="RHEA:16013"/>
        <dbReference type="Rhea" id="RHEA-COMP:9664"/>
        <dbReference type="Rhea" id="RHEA-COMP:9683"/>
        <dbReference type="ChEBI" id="CHEBI:30616"/>
        <dbReference type="ChEBI" id="CHEBI:33019"/>
        <dbReference type="ChEBI" id="CHEBI:57305"/>
        <dbReference type="ChEBI" id="CHEBI:78442"/>
        <dbReference type="ChEBI" id="CHEBI:78522"/>
        <dbReference type="ChEBI" id="CHEBI:456215"/>
        <dbReference type="EC" id="6.1.1.14"/>
    </reaction>
</comment>
<evidence type="ECO:0000256" key="1">
    <source>
        <dbReference type="ARBA" id="ARBA00008226"/>
    </source>
</evidence>
<dbReference type="GO" id="GO:0005829">
    <property type="term" value="C:cytosol"/>
    <property type="evidence" value="ECO:0007669"/>
    <property type="project" value="TreeGrafter"/>
</dbReference>
<dbReference type="SUPFAM" id="SSF109604">
    <property type="entry name" value="HD-domain/PDEase-like"/>
    <property type="match status" value="1"/>
</dbReference>
<dbReference type="OrthoDB" id="9775440at2"/>
<dbReference type="Proteomes" id="UP000279911">
    <property type="component" value="Unassembled WGS sequence"/>
</dbReference>
<dbReference type="AlphaFoldDB" id="A0A427THQ8"/>
<sequence>MTKRNLLLEIGLEEMPARFITDAINQIASKVESWLKDHHIGFDGINLYSTPRRLAILVMNVDERQEDSEEEAKGPAKKIAIGADGEWSKAAVGFTRGQGMTVDDIYFKELNGVEYAHVRKFIKGQETADLLVELKGIITGMTFPKNMRWADLELRYVRPIKWLVAMFGNDIIPFDIAGVQTGNITRGHRFLGEEAVQLTIPEDYEEVLLGQYVVADSKKRKEAITSQLEKVEEENGWVIPVDEELLEEVNNLVEYPTALYGRFEDEFLDIPSEVLITSMKEHQRYFPVKSKDGELLPHFITVRNGDHLHIEKVAKGNEKVLRARLADAAFFYKEDQKLQIDAALDKLKNIVYHEEIGTIAEKSERVRKLVNLIAARLEFDAATVKAADRAAQISKFDLVSQMVYEFPELQGIMGEKYALQKGESQEVAAAINEHYMPRNAEDSVPGSAAGALVAIADKLDTIISFFALGIIPSGSQDPYALRRQATGIVQTLIGKQWNITVENLIGLSLNLISEAGIAKRPDEEVYHDLVQFFKLRVKYLLQERGIRYDIIDAVLGGEIGSVSELIEKGDAIQSASGDEGFKESMEALSRVLNIASKKEVLGDINPELFENEHEQKLYEKYLELGRKSENGMDAVSYYQLLAGMKPEINGYFEHTMVMSEQPEVRENRLNQMAALAVLIMKLAKVNDIVVK</sequence>
<dbReference type="EC" id="6.1.1.14" evidence="8"/>
<dbReference type="PRINTS" id="PR01045">
    <property type="entry name" value="TRNASYNTHGB"/>
</dbReference>
<dbReference type="PANTHER" id="PTHR30075">
    <property type="entry name" value="GLYCYL-TRNA SYNTHETASE"/>
    <property type="match status" value="1"/>
</dbReference>
<dbReference type="PROSITE" id="PS50861">
    <property type="entry name" value="AA_TRNA_LIGASE_II_GLYAB"/>
    <property type="match status" value="1"/>
</dbReference>
<dbReference type="HAMAP" id="MF_00255">
    <property type="entry name" value="Gly_tRNA_synth_beta"/>
    <property type="match status" value="1"/>
</dbReference>
<evidence type="ECO:0000256" key="4">
    <source>
        <dbReference type="ARBA" id="ARBA00022840"/>
    </source>
</evidence>
<dbReference type="InterPro" id="IPR006194">
    <property type="entry name" value="Gly-tRNA-synth_heterodimer"/>
</dbReference>
<evidence type="ECO:0000313" key="9">
    <source>
        <dbReference type="EMBL" id="RSD22748.1"/>
    </source>
</evidence>
<keyword evidence="6 8" id="KW-0030">Aminoacyl-tRNA synthetase</keyword>
<comment type="subcellular location">
    <subcellularLocation>
        <location evidence="8">Cytoplasm</location>
    </subcellularLocation>
</comment>
<evidence type="ECO:0000313" key="10">
    <source>
        <dbReference type="Proteomes" id="UP000279911"/>
    </source>
</evidence>